<evidence type="ECO:0000313" key="2">
    <source>
        <dbReference type="EMBL" id="RHK48346.1"/>
    </source>
</evidence>
<protein>
    <submittedName>
        <fullName evidence="2">Uncharacterized protein</fullName>
    </submittedName>
</protein>
<feature type="region of interest" description="Disordered" evidence="1">
    <location>
        <begin position="42"/>
        <end position="61"/>
    </location>
</feature>
<comment type="caution">
    <text evidence="2">The sequence shown here is derived from an EMBL/GenBank/DDBJ whole genome shotgun (WGS) entry which is preliminary data.</text>
</comment>
<dbReference type="EMBL" id="QRNN01000028">
    <property type="protein sequence ID" value="RHK48346.1"/>
    <property type="molecule type" value="Genomic_DNA"/>
</dbReference>
<accession>A0AA92V584</accession>
<sequence>MFHVKQIINKTFDAQPLKKGCIKCFAVKVKLQQFVKQKLIKSSKTKKQTGKKPIKRSKKTE</sequence>
<dbReference type="AlphaFoldDB" id="A0AA92V584"/>
<gene>
    <name evidence="2" type="ORF">DW064_08105</name>
</gene>
<name>A0AA92V584_9BACT</name>
<organism evidence="2 3">
    <name type="scientific">Segatella copri</name>
    <dbReference type="NCBI Taxonomy" id="165179"/>
    <lineage>
        <taxon>Bacteria</taxon>
        <taxon>Pseudomonadati</taxon>
        <taxon>Bacteroidota</taxon>
        <taxon>Bacteroidia</taxon>
        <taxon>Bacteroidales</taxon>
        <taxon>Prevotellaceae</taxon>
        <taxon>Segatella</taxon>
    </lineage>
</organism>
<evidence type="ECO:0000313" key="3">
    <source>
        <dbReference type="Proteomes" id="UP000284562"/>
    </source>
</evidence>
<evidence type="ECO:0000256" key="1">
    <source>
        <dbReference type="SAM" id="MobiDB-lite"/>
    </source>
</evidence>
<reference evidence="2 3" key="1">
    <citation type="submission" date="2018-08" db="EMBL/GenBank/DDBJ databases">
        <title>A genome reference for cultivated species of the human gut microbiota.</title>
        <authorList>
            <person name="Zou Y."/>
            <person name="Xue W."/>
            <person name="Luo G."/>
        </authorList>
    </citation>
    <scope>NUCLEOTIDE SEQUENCE [LARGE SCALE GENOMIC DNA]</scope>
    <source>
        <strain evidence="2 3">AF43-2</strain>
    </source>
</reference>
<proteinExistence type="predicted"/>
<dbReference type="Proteomes" id="UP000284562">
    <property type="component" value="Unassembled WGS sequence"/>
</dbReference>